<dbReference type="SUPFAM" id="SSF140453">
    <property type="entry name" value="EsxAB dimer-like"/>
    <property type="match status" value="1"/>
</dbReference>
<accession>A0A3N1H4N1</accession>
<sequence>MSPSTTVEVNNKIETFLNGCPGPIQGIIRPLLNPFLEAIDWVAGDPDDLIRAADAWEKAATDIRSIVSDEASARQTVSGVWQGPAADKFNGRLTEIEEQIDQLAQNVQDTSGMLVEAAKGCVDSANLIIDLVIDLIMMLVTDLLVSLALSVVSFGASLAAGAAAAAAKAAATLGKVFKIVKKLADLLMKLSNMLRKLAEAAKAYKAGLKAIKALKKAAGTFSKEGIALGVAKSIYTAPVRIPLGQALGESVPGGPAGGLFNMGKDVYDYATDDD</sequence>
<evidence type="ECO:0000313" key="3">
    <source>
        <dbReference type="EMBL" id="ROP37477.1"/>
    </source>
</evidence>
<feature type="domain" description="Outer membrane channel protein CpnT-like N-terminal" evidence="2">
    <location>
        <begin position="40"/>
        <end position="168"/>
    </location>
</feature>
<evidence type="ECO:0000259" key="2">
    <source>
        <dbReference type="Pfam" id="PF25547"/>
    </source>
</evidence>
<keyword evidence="1" id="KW-0175">Coiled coil</keyword>
<protein>
    <submittedName>
        <fullName evidence="3">Type VII secretion system (Wss) protein ESAT-6</fullName>
    </submittedName>
</protein>
<organism evidence="3 4">
    <name type="scientific">Saccharothrix texasensis</name>
    <dbReference type="NCBI Taxonomy" id="103734"/>
    <lineage>
        <taxon>Bacteria</taxon>
        <taxon>Bacillati</taxon>
        <taxon>Actinomycetota</taxon>
        <taxon>Actinomycetes</taxon>
        <taxon>Pseudonocardiales</taxon>
        <taxon>Pseudonocardiaceae</taxon>
        <taxon>Saccharothrix</taxon>
    </lineage>
</organism>
<dbReference type="RefSeq" id="WP_170185070.1">
    <property type="nucleotide sequence ID" value="NZ_RJKM01000001.1"/>
</dbReference>
<keyword evidence="4" id="KW-1185">Reference proteome</keyword>
<evidence type="ECO:0000256" key="1">
    <source>
        <dbReference type="SAM" id="Coils"/>
    </source>
</evidence>
<dbReference type="Pfam" id="PF25547">
    <property type="entry name" value="WXG100_2"/>
    <property type="match status" value="1"/>
</dbReference>
<gene>
    <name evidence="3" type="ORF">EDD40_2790</name>
</gene>
<name>A0A3N1H4N1_9PSEU</name>
<feature type="coiled-coil region" evidence="1">
    <location>
        <begin position="86"/>
        <end position="113"/>
    </location>
</feature>
<dbReference type="InterPro" id="IPR057746">
    <property type="entry name" value="CpnT-like_N"/>
</dbReference>
<dbReference type="InterPro" id="IPR036689">
    <property type="entry name" value="ESAT-6-like_sf"/>
</dbReference>
<comment type="caution">
    <text evidence="3">The sequence shown here is derived from an EMBL/GenBank/DDBJ whole genome shotgun (WGS) entry which is preliminary data.</text>
</comment>
<dbReference type="Gene3D" id="1.10.287.1060">
    <property type="entry name" value="ESAT-6-like"/>
    <property type="match status" value="1"/>
</dbReference>
<evidence type="ECO:0000313" key="4">
    <source>
        <dbReference type="Proteomes" id="UP000268727"/>
    </source>
</evidence>
<reference evidence="3 4" key="1">
    <citation type="submission" date="2018-11" db="EMBL/GenBank/DDBJ databases">
        <title>Sequencing the genomes of 1000 actinobacteria strains.</title>
        <authorList>
            <person name="Klenk H.-P."/>
        </authorList>
    </citation>
    <scope>NUCLEOTIDE SEQUENCE [LARGE SCALE GENOMIC DNA]</scope>
    <source>
        <strain evidence="3 4">DSM 44231</strain>
    </source>
</reference>
<proteinExistence type="predicted"/>
<dbReference type="AlphaFoldDB" id="A0A3N1H4N1"/>
<dbReference type="Proteomes" id="UP000268727">
    <property type="component" value="Unassembled WGS sequence"/>
</dbReference>
<dbReference type="EMBL" id="RJKM01000001">
    <property type="protein sequence ID" value="ROP37477.1"/>
    <property type="molecule type" value="Genomic_DNA"/>
</dbReference>